<protein>
    <submittedName>
        <fullName evidence="1">Uncharacterized protein</fullName>
    </submittedName>
</protein>
<sequence>MFTVPFFLPSMGALQWDTGRG</sequence>
<proteinExistence type="predicted"/>
<reference evidence="1" key="2">
    <citation type="journal article" date="2015" name="Data Brief">
        <title>Shoot transcriptome of the giant reed, Arundo donax.</title>
        <authorList>
            <person name="Barrero R.A."/>
            <person name="Guerrero F.D."/>
            <person name="Moolhuijzen P."/>
            <person name="Goolsby J.A."/>
            <person name="Tidwell J."/>
            <person name="Bellgard S.E."/>
            <person name="Bellgard M.I."/>
        </authorList>
    </citation>
    <scope>NUCLEOTIDE SEQUENCE</scope>
    <source>
        <tissue evidence="1">Shoot tissue taken approximately 20 cm above the soil surface</tissue>
    </source>
</reference>
<dbReference type="AlphaFoldDB" id="A0A0A9H0A1"/>
<name>A0A0A9H0A1_ARUDO</name>
<accession>A0A0A9H0A1</accession>
<reference evidence="1" key="1">
    <citation type="submission" date="2014-09" db="EMBL/GenBank/DDBJ databases">
        <authorList>
            <person name="Magalhaes I.L.F."/>
            <person name="Oliveira U."/>
            <person name="Santos F.R."/>
            <person name="Vidigal T.H.D.A."/>
            <person name="Brescovit A.D."/>
            <person name="Santos A.J."/>
        </authorList>
    </citation>
    <scope>NUCLEOTIDE SEQUENCE</scope>
    <source>
        <tissue evidence="1">Shoot tissue taken approximately 20 cm above the soil surface</tissue>
    </source>
</reference>
<dbReference type="EMBL" id="GBRH01167266">
    <property type="protein sequence ID" value="JAE30630.1"/>
    <property type="molecule type" value="Transcribed_RNA"/>
</dbReference>
<evidence type="ECO:0000313" key="1">
    <source>
        <dbReference type="EMBL" id="JAE30630.1"/>
    </source>
</evidence>
<organism evidence="1">
    <name type="scientific">Arundo donax</name>
    <name type="common">Giant reed</name>
    <name type="synonym">Donax arundinaceus</name>
    <dbReference type="NCBI Taxonomy" id="35708"/>
    <lineage>
        <taxon>Eukaryota</taxon>
        <taxon>Viridiplantae</taxon>
        <taxon>Streptophyta</taxon>
        <taxon>Embryophyta</taxon>
        <taxon>Tracheophyta</taxon>
        <taxon>Spermatophyta</taxon>
        <taxon>Magnoliopsida</taxon>
        <taxon>Liliopsida</taxon>
        <taxon>Poales</taxon>
        <taxon>Poaceae</taxon>
        <taxon>PACMAD clade</taxon>
        <taxon>Arundinoideae</taxon>
        <taxon>Arundineae</taxon>
        <taxon>Arundo</taxon>
    </lineage>
</organism>